<dbReference type="PANTHER" id="PTHR24373">
    <property type="entry name" value="SLIT RELATED LEUCINE-RICH REPEAT NEURONAL PROTEIN"/>
    <property type="match status" value="1"/>
</dbReference>
<organism evidence="6 7">
    <name type="scientific">Steinernema glaseri</name>
    <dbReference type="NCBI Taxonomy" id="37863"/>
    <lineage>
        <taxon>Eukaryota</taxon>
        <taxon>Metazoa</taxon>
        <taxon>Ecdysozoa</taxon>
        <taxon>Nematoda</taxon>
        <taxon>Chromadorea</taxon>
        <taxon>Rhabditida</taxon>
        <taxon>Tylenchina</taxon>
        <taxon>Panagrolaimomorpha</taxon>
        <taxon>Strongyloidoidea</taxon>
        <taxon>Steinernematidae</taxon>
        <taxon>Steinernema</taxon>
    </lineage>
</organism>
<feature type="region of interest" description="Disordered" evidence="4">
    <location>
        <begin position="472"/>
        <end position="499"/>
    </location>
</feature>
<keyword evidence="3" id="KW-0677">Repeat</keyword>
<feature type="region of interest" description="Disordered" evidence="4">
    <location>
        <begin position="516"/>
        <end position="535"/>
    </location>
</feature>
<dbReference type="InterPro" id="IPR032675">
    <property type="entry name" value="LRR_dom_sf"/>
</dbReference>
<protein>
    <submittedName>
        <fullName evidence="7">Leucine-rich repeat-containing protein let-4</fullName>
    </submittedName>
</protein>
<evidence type="ECO:0000313" key="7">
    <source>
        <dbReference type="WBParaSite" id="L893_g21207.t1"/>
    </source>
</evidence>
<evidence type="ECO:0000256" key="2">
    <source>
        <dbReference type="ARBA" id="ARBA00022729"/>
    </source>
</evidence>
<dbReference type="PANTHER" id="PTHR24373:SF398">
    <property type="entry name" value="LEUCINE-RICH REPEAT-CONTAINING G-PROTEIN COUPLED RECEPTOR 6"/>
    <property type="match status" value="1"/>
</dbReference>
<proteinExistence type="predicted"/>
<sequence>MAFRPAAPLVLLLAALLHSSAAYCPTFLLNQTACSCSNYIDGAIIRCNGPNGPLIVDELKKTQIEINELALENANIIEISARAFKNLRIKKLVLDNNRIRKIHADAFSGLENTLQDLSISMNRLTKVPSEALIGLRLLSVLTIKCNQIGDLEGSLFKNMPSLIELNLDGNKISKIDGVAFDEVKNSLQSLVLDNNALTEVPAEAIRNLDNLIALHLKNNQITKLDKLQIVNMTSLSLLTLSDNQIASIEKNFVLNSPKITYVYLNNNNIGSLELGTLAQFSEVQTLDLSYNHLAEVTTDMFRSLEHLQHLNLEGNSITDIAPGAFSATPLLLLWLPHNCLTSVTLSTFSGALYLRHISLADNNIRNIQPGSFGYLANLHTLDLSSNKIQVLQSGAITGTDHLTVRLQENPMVCSQDGFHVMNGREAINLTTEPNLVCKTDYTHDMQDVCPKKGKPAPAPICVKSAKYEETTTPATTVTSTEPTTTTEVVTPSQPSTIPGRRMNMQRFWRLSKRPSDTVLPRQRTPTDASGAAPQQVTNLLPSRVEERLKQLRSLPPWLKLNNKAAKQPETMEFNADAAPETVAVVEGAAASASN</sequence>
<dbReference type="InterPro" id="IPR050328">
    <property type="entry name" value="Dev_Immune_Receptor"/>
</dbReference>
<dbReference type="WBParaSite" id="L893_g21207.t1">
    <property type="protein sequence ID" value="L893_g21207.t1"/>
    <property type="gene ID" value="L893_g21207"/>
</dbReference>
<name>A0A1I7YZ89_9BILA</name>
<keyword evidence="1" id="KW-0433">Leucine-rich repeat</keyword>
<keyword evidence="6" id="KW-1185">Reference proteome</keyword>
<dbReference type="Pfam" id="PF13855">
    <property type="entry name" value="LRR_8"/>
    <property type="match status" value="4"/>
</dbReference>
<evidence type="ECO:0000256" key="5">
    <source>
        <dbReference type="SAM" id="SignalP"/>
    </source>
</evidence>
<dbReference type="Gene3D" id="3.80.10.10">
    <property type="entry name" value="Ribonuclease Inhibitor"/>
    <property type="match status" value="4"/>
</dbReference>
<feature type="compositionally biased region" description="Low complexity" evidence="4">
    <location>
        <begin position="472"/>
        <end position="496"/>
    </location>
</feature>
<dbReference type="PROSITE" id="PS51450">
    <property type="entry name" value="LRR"/>
    <property type="match status" value="5"/>
</dbReference>
<dbReference type="AlphaFoldDB" id="A0A1I7YZ89"/>
<dbReference type="InterPro" id="IPR003591">
    <property type="entry name" value="Leu-rich_rpt_typical-subtyp"/>
</dbReference>
<dbReference type="InterPro" id="IPR001611">
    <property type="entry name" value="Leu-rich_rpt"/>
</dbReference>
<dbReference type="GO" id="GO:0031012">
    <property type="term" value="C:extracellular matrix"/>
    <property type="evidence" value="ECO:0007669"/>
    <property type="project" value="TreeGrafter"/>
</dbReference>
<keyword evidence="2 5" id="KW-0732">Signal</keyword>
<dbReference type="GO" id="GO:0005615">
    <property type="term" value="C:extracellular space"/>
    <property type="evidence" value="ECO:0007669"/>
    <property type="project" value="TreeGrafter"/>
</dbReference>
<dbReference type="Proteomes" id="UP000095287">
    <property type="component" value="Unplaced"/>
</dbReference>
<evidence type="ECO:0000256" key="1">
    <source>
        <dbReference type="ARBA" id="ARBA00022614"/>
    </source>
</evidence>
<feature type="compositionally biased region" description="Polar residues" evidence="4">
    <location>
        <begin position="523"/>
        <end position="535"/>
    </location>
</feature>
<reference evidence="7" key="1">
    <citation type="submission" date="2016-11" db="UniProtKB">
        <authorList>
            <consortium name="WormBaseParasite"/>
        </authorList>
    </citation>
    <scope>IDENTIFICATION</scope>
</reference>
<evidence type="ECO:0000256" key="4">
    <source>
        <dbReference type="SAM" id="MobiDB-lite"/>
    </source>
</evidence>
<dbReference type="SMART" id="SM00369">
    <property type="entry name" value="LRR_TYP"/>
    <property type="match status" value="11"/>
</dbReference>
<evidence type="ECO:0000256" key="3">
    <source>
        <dbReference type="ARBA" id="ARBA00022737"/>
    </source>
</evidence>
<evidence type="ECO:0000313" key="6">
    <source>
        <dbReference type="Proteomes" id="UP000095287"/>
    </source>
</evidence>
<dbReference type="SUPFAM" id="SSF52047">
    <property type="entry name" value="RNI-like"/>
    <property type="match status" value="1"/>
</dbReference>
<feature type="signal peptide" evidence="5">
    <location>
        <begin position="1"/>
        <end position="22"/>
    </location>
</feature>
<accession>A0A1I7YZ89</accession>
<feature type="chain" id="PRO_5009312769" evidence="5">
    <location>
        <begin position="23"/>
        <end position="594"/>
    </location>
</feature>